<dbReference type="RefSeq" id="XP_046060123.1">
    <property type="nucleotide sequence ID" value="XM_046206348.1"/>
</dbReference>
<dbReference type="EMBL" id="JAEUBE010000366">
    <property type="protein sequence ID" value="KAH3663787.1"/>
    <property type="molecule type" value="Genomic_DNA"/>
</dbReference>
<dbReference type="GeneID" id="70237154"/>
<sequence length="319" mass="35401">MDGNVEELLLEVVENLGHGLVSVEHRQAGFLVPCQKLFINVGGELLSGNHQSTKSFSGHVSCLFLEPVVLLNDLGHHRIGAFFQEPQLFAGLVANNNSHSLRLRAKREHLQDVIVKRLVGSFVQCGQTSTIPFHQRQTDALCIFNNGNFVWRCSLVAQLAVFVGWCHVVADGQSVDKVSDPGTQVSSRSLNVLIAVADVFGHQIHAVSGIRNSSKMQFLKFHVVLGQGSCFIAQQAYTDLPRSRFTRKDTGMIVENRIKNRITSTYQSLVNPWHATNTKERMKTHAQRILERLLISSSKSPVLTPGTEVFIDCRVSLPV</sequence>
<comment type="caution">
    <text evidence="1">The sequence shown here is derived from an EMBL/GenBank/DDBJ whole genome shotgun (WGS) entry which is preliminary data.</text>
</comment>
<gene>
    <name evidence="1" type="ORF">OGAPHI_005190</name>
</gene>
<accession>A0A9P8P253</accession>
<reference evidence="1" key="2">
    <citation type="submission" date="2021-01" db="EMBL/GenBank/DDBJ databases">
        <authorList>
            <person name="Schikora-Tamarit M.A."/>
        </authorList>
    </citation>
    <scope>NUCLEOTIDE SEQUENCE</scope>
    <source>
        <strain evidence="1">CBS6075</strain>
    </source>
</reference>
<reference evidence="1" key="1">
    <citation type="journal article" date="2021" name="Open Biol.">
        <title>Shared evolutionary footprints suggest mitochondrial oxidative damage underlies multiple complex I losses in fungi.</title>
        <authorList>
            <person name="Schikora-Tamarit M.A."/>
            <person name="Marcet-Houben M."/>
            <person name="Nosek J."/>
            <person name="Gabaldon T."/>
        </authorList>
    </citation>
    <scope>NUCLEOTIDE SEQUENCE</scope>
    <source>
        <strain evidence="1">CBS6075</strain>
    </source>
</reference>
<dbReference type="Proteomes" id="UP000769157">
    <property type="component" value="Unassembled WGS sequence"/>
</dbReference>
<evidence type="ECO:0000313" key="1">
    <source>
        <dbReference type="EMBL" id="KAH3663787.1"/>
    </source>
</evidence>
<organism evidence="1 2">
    <name type="scientific">Ogataea philodendri</name>
    <dbReference type="NCBI Taxonomy" id="1378263"/>
    <lineage>
        <taxon>Eukaryota</taxon>
        <taxon>Fungi</taxon>
        <taxon>Dikarya</taxon>
        <taxon>Ascomycota</taxon>
        <taxon>Saccharomycotina</taxon>
        <taxon>Pichiomycetes</taxon>
        <taxon>Pichiales</taxon>
        <taxon>Pichiaceae</taxon>
        <taxon>Ogataea</taxon>
    </lineage>
</organism>
<protein>
    <submittedName>
        <fullName evidence="1">Uncharacterized protein</fullName>
    </submittedName>
</protein>
<dbReference type="AlphaFoldDB" id="A0A9P8P253"/>
<name>A0A9P8P253_9ASCO</name>
<evidence type="ECO:0000313" key="2">
    <source>
        <dbReference type="Proteomes" id="UP000769157"/>
    </source>
</evidence>
<keyword evidence="2" id="KW-1185">Reference proteome</keyword>
<proteinExistence type="predicted"/>